<comment type="subunit">
    <text evidence="3 10">Homodimer.</text>
</comment>
<proteinExistence type="inferred from homology"/>
<feature type="binding site" evidence="10">
    <location>
        <position position="71"/>
    </location>
    <ligand>
        <name>thiamine diphosphate</name>
        <dbReference type="ChEBI" id="CHEBI:58937"/>
    </ligand>
</feature>
<dbReference type="SMART" id="SM00861">
    <property type="entry name" value="Transket_pyr"/>
    <property type="match status" value="1"/>
</dbReference>
<dbReference type="Pfam" id="PF13292">
    <property type="entry name" value="DXP_synthase_N"/>
    <property type="match status" value="1"/>
</dbReference>
<comment type="pathway">
    <text evidence="1 10">Metabolic intermediate biosynthesis; 1-deoxy-D-xylulose 5-phosphate biosynthesis; 1-deoxy-D-xylulose 5-phosphate from D-glyceraldehyde 3-phosphate and pyruvate: step 1/1.</text>
</comment>
<dbReference type="GO" id="GO:0005829">
    <property type="term" value="C:cytosol"/>
    <property type="evidence" value="ECO:0007669"/>
    <property type="project" value="TreeGrafter"/>
</dbReference>
<dbReference type="InterPro" id="IPR009014">
    <property type="entry name" value="Transketo_C/PFOR_II"/>
</dbReference>
<dbReference type="InterPro" id="IPR005475">
    <property type="entry name" value="Transketolase-like_Pyr-bd"/>
</dbReference>
<keyword evidence="9 10" id="KW-0414">Isoprene biosynthesis</keyword>
<feature type="binding site" evidence="10">
    <location>
        <position position="172"/>
    </location>
    <ligand>
        <name>thiamine diphosphate</name>
        <dbReference type="ChEBI" id="CHEBI:58937"/>
    </ligand>
</feature>
<comment type="similarity">
    <text evidence="2 10">Belongs to the transketolase family. DXPS subfamily.</text>
</comment>
<dbReference type="SUPFAM" id="SSF52518">
    <property type="entry name" value="Thiamin diphosphate-binding fold (THDP-binding)"/>
    <property type="match status" value="2"/>
</dbReference>
<feature type="binding site" evidence="10">
    <location>
        <position position="172"/>
    </location>
    <ligand>
        <name>Mg(2+)</name>
        <dbReference type="ChEBI" id="CHEBI:18420"/>
    </ligand>
</feature>
<dbReference type="PANTHER" id="PTHR43322">
    <property type="entry name" value="1-D-DEOXYXYLULOSE 5-PHOSPHATE SYNTHASE-RELATED"/>
    <property type="match status" value="1"/>
</dbReference>
<dbReference type="HAMAP" id="MF_00315">
    <property type="entry name" value="DXP_synth"/>
    <property type="match status" value="1"/>
</dbReference>
<evidence type="ECO:0000256" key="4">
    <source>
        <dbReference type="ARBA" id="ARBA00022679"/>
    </source>
</evidence>
<dbReference type="PROSITE" id="PS00801">
    <property type="entry name" value="TRANSKETOLASE_1"/>
    <property type="match status" value="1"/>
</dbReference>
<evidence type="ECO:0000256" key="7">
    <source>
        <dbReference type="ARBA" id="ARBA00022977"/>
    </source>
</evidence>
<reference evidence="12" key="2">
    <citation type="journal article" date="2021" name="PeerJ">
        <title>Extensive microbial diversity within the chicken gut microbiome revealed by metagenomics and culture.</title>
        <authorList>
            <person name="Gilroy R."/>
            <person name="Ravi A."/>
            <person name="Getino M."/>
            <person name="Pursley I."/>
            <person name="Horton D.L."/>
            <person name="Alikhan N.F."/>
            <person name="Baker D."/>
            <person name="Gharbi K."/>
            <person name="Hall N."/>
            <person name="Watson M."/>
            <person name="Adriaenssens E.M."/>
            <person name="Foster-Nyarko E."/>
            <person name="Jarju S."/>
            <person name="Secka A."/>
            <person name="Antonio M."/>
            <person name="Oren A."/>
            <person name="Chaudhuri R.R."/>
            <person name="La Ragione R."/>
            <person name="Hildebrand F."/>
            <person name="Pallen M.J."/>
        </authorList>
    </citation>
    <scope>NUCLEOTIDE SEQUENCE</scope>
    <source>
        <strain evidence="12">ChiSxjej1B13-7958</strain>
    </source>
</reference>
<dbReference type="GO" id="GO:0016114">
    <property type="term" value="P:terpenoid biosynthetic process"/>
    <property type="evidence" value="ECO:0007669"/>
    <property type="project" value="UniProtKB-UniRule"/>
</dbReference>
<dbReference type="PROSITE" id="PS00802">
    <property type="entry name" value="TRANSKETOLASE_2"/>
    <property type="match status" value="1"/>
</dbReference>
<dbReference type="InterPro" id="IPR029061">
    <property type="entry name" value="THDP-binding"/>
</dbReference>
<dbReference type="NCBIfam" id="NF003933">
    <property type="entry name" value="PRK05444.2-2"/>
    <property type="match status" value="1"/>
</dbReference>
<dbReference type="Pfam" id="PF02780">
    <property type="entry name" value="Transketolase_C"/>
    <property type="match status" value="1"/>
</dbReference>
<dbReference type="GO" id="GO:0000287">
    <property type="term" value="F:magnesium ion binding"/>
    <property type="evidence" value="ECO:0007669"/>
    <property type="project" value="UniProtKB-UniRule"/>
</dbReference>
<dbReference type="InterPro" id="IPR020826">
    <property type="entry name" value="Transketolase_BS"/>
</dbReference>
<evidence type="ECO:0000256" key="10">
    <source>
        <dbReference type="HAMAP-Rule" id="MF_00315"/>
    </source>
</evidence>
<dbReference type="NCBIfam" id="TIGR00204">
    <property type="entry name" value="dxs"/>
    <property type="match status" value="1"/>
</dbReference>
<organism evidence="12 13">
    <name type="scientific">Candidatus Caccousia avicola</name>
    <dbReference type="NCBI Taxonomy" id="2840721"/>
    <lineage>
        <taxon>Bacteria</taxon>
        <taxon>Bacillati</taxon>
        <taxon>Bacillota</taxon>
        <taxon>Clostridia</taxon>
        <taxon>Eubacteriales</taxon>
        <taxon>Oscillospiraceae</taxon>
        <taxon>Oscillospiraceae incertae sedis</taxon>
        <taxon>Candidatus Caccousia</taxon>
    </lineage>
</organism>
<dbReference type="GO" id="GO:0030976">
    <property type="term" value="F:thiamine pyrophosphate binding"/>
    <property type="evidence" value="ECO:0007669"/>
    <property type="project" value="UniProtKB-UniRule"/>
</dbReference>
<feature type="domain" description="Transketolase-like pyrimidine-binding" evidence="11">
    <location>
        <begin position="311"/>
        <end position="476"/>
    </location>
</feature>
<dbReference type="EMBL" id="DVGZ01000028">
    <property type="protein sequence ID" value="HIR46557.1"/>
    <property type="molecule type" value="Genomic_DNA"/>
</dbReference>
<dbReference type="SUPFAM" id="SSF52922">
    <property type="entry name" value="TK C-terminal domain-like"/>
    <property type="match status" value="1"/>
</dbReference>
<evidence type="ECO:0000256" key="1">
    <source>
        <dbReference type="ARBA" id="ARBA00004980"/>
    </source>
</evidence>
<dbReference type="InterPro" id="IPR005477">
    <property type="entry name" value="Dxylulose-5-P_synthase"/>
</dbReference>
<evidence type="ECO:0000256" key="5">
    <source>
        <dbReference type="ARBA" id="ARBA00022723"/>
    </source>
</evidence>
<dbReference type="InterPro" id="IPR049557">
    <property type="entry name" value="Transketolase_CS"/>
</dbReference>
<dbReference type="PANTHER" id="PTHR43322:SF5">
    <property type="entry name" value="1-DEOXY-D-XYLULOSE-5-PHOSPHATE SYNTHASE, CHLOROPLASTIC"/>
    <property type="match status" value="1"/>
</dbReference>
<dbReference type="EC" id="2.2.1.7" evidence="10"/>
<comment type="function">
    <text evidence="10">Catalyzes the acyloin condensation reaction between C atoms 2 and 3 of pyruvate and glyceraldehyde 3-phosphate to yield 1-deoxy-D-xylulose-5-phosphate (DXP).</text>
</comment>
<comment type="cofactor">
    <cofactor evidence="10">
        <name>Mg(2+)</name>
        <dbReference type="ChEBI" id="CHEBI:18420"/>
    </cofactor>
    <text evidence="10">Binds 1 Mg(2+) ion per subunit.</text>
</comment>
<keyword evidence="8 10" id="KW-0786">Thiamine pyrophosphate</keyword>
<keyword evidence="5 10" id="KW-0479">Metal-binding</keyword>
<evidence type="ECO:0000313" key="13">
    <source>
        <dbReference type="Proteomes" id="UP000824242"/>
    </source>
</evidence>
<dbReference type="CDD" id="cd07033">
    <property type="entry name" value="TPP_PYR_DXS_TK_like"/>
    <property type="match status" value="1"/>
</dbReference>
<evidence type="ECO:0000256" key="6">
    <source>
        <dbReference type="ARBA" id="ARBA00022842"/>
    </source>
</evidence>
<dbReference type="GO" id="GO:0019288">
    <property type="term" value="P:isopentenyl diphosphate biosynthetic process, methylerythritol 4-phosphate pathway"/>
    <property type="evidence" value="ECO:0007669"/>
    <property type="project" value="TreeGrafter"/>
</dbReference>
<comment type="catalytic activity">
    <reaction evidence="10">
        <text>D-glyceraldehyde 3-phosphate + pyruvate + H(+) = 1-deoxy-D-xylulose 5-phosphate + CO2</text>
        <dbReference type="Rhea" id="RHEA:12605"/>
        <dbReference type="ChEBI" id="CHEBI:15361"/>
        <dbReference type="ChEBI" id="CHEBI:15378"/>
        <dbReference type="ChEBI" id="CHEBI:16526"/>
        <dbReference type="ChEBI" id="CHEBI:57792"/>
        <dbReference type="ChEBI" id="CHEBI:59776"/>
        <dbReference type="EC" id="2.2.1.7"/>
    </reaction>
</comment>
<accession>A0A9D1AL17</accession>
<evidence type="ECO:0000259" key="11">
    <source>
        <dbReference type="SMART" id="SM00861"/>
    </source>
</evidence>
<dbReference type="InterPro" id="IPR033248">
    <property type="entry name" value="Transketolase_C"/>
</dbReference>
<keyword evidence="7 10" id="KW-0784">Thiamine biosynthesis</keyword>
<reference evidence="12" key="1">
    <citation type="submission" date="2020-10" db="EMBL/GenBank/DDBJ databases">
        <authorList>
            <person name="Gilroy R."/>
        </authorList>
    </citation>
    <scope>NUCLEOTIDE SEQUENCE</scope>
    <source>
        <strain evidence="12">ChiSxjej1B13-7958</strain>
    </source>
</reference>
<sequence length="622" mass="68740">MLNRIHSPQDLKSLSRTELRQLSEEIRSLIIQTVSENGGHLASNLGAVELTIALHYVFPSLSDRIVWDVGHQAYTHKILTGRRERIATIRKEGGLSGFPNRFESPWDSFTVGHASTSISAALGLAQGKHLSGEPGNVVAVIGDGALTGGMAYEGLNNAGRFPGNIMVILNDNTMSISENVGSMAGYLASIRTKPGYLRAKSRVERTLDHIPVVGKPMHRGISRAKSAVKHMMYKSTLFEDMGFFYYGPFDGHNIDKLIEVFENTKNIPHPILIHVLTDKGKGYPFAEQDPGTFHGVSPFDVETGETPAAKDSFSSVFGGLMCELAEKDSHICAVTAAMELGTGLTEFAKKFPERFFDVGIAEEHAITFSAGLAVSGQLPVCALYSTFLQRGYDQILHDAVLQNAHLVLAVDRAGIVGEDGETHQGIYDTAFLNTIPNLTVFSPATYEDLRADLKKALYECEGVVVVRYPRGRQLFKPHDYVTTRGYYHWGAENRNPDVVLVTYGRLFSFTCRACEILREQGIEAAVLRLDPILPISEETVKQITFAKEIFFFEEGMEQGGVGEHFAMVLNRLGWKGAYHLKGITGFVKHAPMLEILHHLGLDETGMAEFVRSECSTWRKKRD</sequence>
<evidence type="ECO:0000313" key="12">
    <source>
        <dbReference type="EMBL" id="HIR46557.1"/>
    </source>
</evidence>
<name>A0A9D1AL17_9FIRM</name>
<keyword evidence="4 10" id="KW-0808">Transferase</keyword>
<feature type="binding site" evidence="10">
    <location>
        <begin position="144"/>
        <end position="145"/>
    </location>
    <ligand>
        <name>thiamine diphosphate</name>
        <dbReference type="ChEBI" id="CHEBI:58937"/>
    </ligand>
</feature>
<keyword evidence="6 10" id="KW-0460">Magnesium</keyword>
<dbReference type="GO" id="GO:0009228">
    <property type="term" value="P:thiamine biosynthetic process"/>
    <property type="evidence" value="ECO:0007669"/>
    <property type="project" value="UniProtKB-UniRule"/>
</dbReference>
<feature type="binding site" evidence="10">
    <location>
        <position position="283"/>
    </location>
    <ligand>
        <name>thiamine diphosphate</name>
        <dbReference type="ChEBI" id="CHEBI:58937"/>
    </ligand>
</feature>
<dbReference type="Pfam" id="PF02779">
    <property type="entry name" value="Transket_pyr"/>
    <property type="match status" value="1"/>
</dbReference>
<dbReference type="Proteomes" id="UP000824242">
    <property type="component" value="Unassembled WGS sequence"/>
</dbReference>
<dbReference type="CDD" id="cd02007">
    <property type="entry name" value="TPP_DXS"/>
    <property type="match status" value="1"/>
</dbReference>
<evidence type="ECO:0000256" key="9">
    <source>
        <dbReference type="ARBA" id="ARBA00023229"/>
    </source>
</evidence>
<dbReference type="AlphaFoldDB" id="A0A9D1AL17"/>
<feature type="binding site" evidence="10">
    <location>
        <position position="143"/>
    </location>
    <ligand>
        <name>Mg(2+)</name>
        <dbReference type="ChEBI" id="CHEBI:18420"/>
    </ligand>
</feature>
<feature type="binding site" evidence="10">
    <location>
        <begin position="112"/>
        <end position="114"/>
    </location>
    <ligand>
        <name>thiamine diphosphate</name>
        <dbReference type="ChEBI" id="CHEBI:58937"/>
    </ligand>
</feature>
<protein>
    <recommendedName>
        <fullName evidence="10">1-deoxy-D-xylulose-5-phosphate synthase</fullName>
        <ecNumber evidence="10">2.2.1.7</ecNumber>
    </recommendedName>
    <alternativeName>
        <fullName evidence="10">1-deoxyxylulose-5-phosphate synthase</fullName>
        <shortName evidence="10">DXP synthase</shortName>
        <shortName evidence="10">DXPS</shortName>
    </alternativeName>
</protein>
<dbReference type="Gene3D" id="3.40.50.920">
    <property type="match status" value="1"/>
</dbReference>
<evidence type="ECO:0000256" key="3">
    <source>
        <dbReference type="ARBA" id="ARBA00011738"/>
    </source>
</evidence>
<gene>
    <name evidence="10" type="primary">dxs</name>
    <name evidence="12" type="ORF">IAB89_02700</name>
</gene>
<comment type="cofactor">
    <cofactor evidence="10">
        <name>thiamine diphosphate</name>
        <dbReference type="ChEBI" id="CHEBI:58937"/>
    </cofactor>
    <text evidence="10">Binds 1 thiamine pyrophosphate per subunit.</text>
</comment>
<dbReference type="GO" id="GO:0008661">
    <property type="term" value="F:1-deoxy-D-xylulose-5-phosphate synthase activity"/>
    <property type="evidence" value="ECO:0007669"/>
    <property type="project" value="UniProtKB-UniRule"/>
</dbReference>
<evidence type="ECO:0000256" key="8">
    <source>
        <dbReference type="ARBA" id="ARBA00023052"/>
    </source>
</evidence>
<dbReference type="Gene3D" id="3.40.50.970">
    <property type="match status" value="2"/>
</dbReference>
<feature type="binding site" evidence="10">
    <location>
        <position position="362"/>
    </location>
    <ligand>
        <name>thiamine diphosphate</name>
        <dbReference type="ChEBI" id="CHEBI:58937"/>
    </ligand>
</feature>
<comment type="caution">
    <text evidence="12">The sequence shown here is derived from an EMBL/GenBank/DDBJ whole genome shotgun (WGS) entry which is preliminary data.</text>
</comment>
<evidence type="ECO:0000256" key="2">
    <source>
        <dbReference type="ARBA" id="ARBA00011081"/>
    </source>
</evidence>